<dbReference type="InterPro" id="IPR052512">
    <property type="entry name" value="4CMD/NDH-1_regulator"/>
</dbReference>
<dbReference type="Gene3D" id="1.20.1290.10">
    <property type="entry name" value="AhpD-like"/>
    <property type="match status" value="1"/>
</dbReference>
<dbReference type="GO" id="GO:0051920">
    <property type="term" value="F:peroxiredoxin activity"/>
    <property type="evidence" value="ECO:0007669"/>
    <property type="project" value="InterPro"/>
</dbReference>
<feature type="domain" description="Carboxymuconolactone decarboxylase-like" evidence="1">
    <location>
        <begin position="10"/>
        <end position="84"/>
    </location>
</feature>
<dbReference type="AlphaFoldDB" id="A0A3S9XFG0"/>
<dbReference type="PANTHER" id="PTHR33570:SF9">
    <property type="entry name" value="BLL4600 PROTEIN"/>
    <property type="match status" value="1"/>
</dbReference>
<feature type="domain" description="Carboxymuconolactone decarboxylase-like" evidence="1">
    <location>
        <begin position="132"/>
        <end position="213"/>
    </location>
</feature>
<name>A0A3S9XFG0_9GAMM</name>
<dbReference type="KEGG" id="emo:DM558_10475"/>
<sequence length="220" mass="24699">MLPSLKEYEVKLLNNNVWQRSALSPRDRCLSTIAVAISLNEPTLLAQQIFFGIKHNITPIEINGIVTHLGFYCGWGKALEASKIILPIFEQLKIDITTIQPAPPLFKLNEEFECNRAKAVEENVGSDLFPNLVNDTTQVLFHDLWLRSDLQPRDRSLITVTSLIANGQVEQIGFHLGKALDNGFTHEETAELISHLAYYVGWPNAMSSIPVVKKLLNNHS</sequence>
<evidence type="ECO:0000313" key="2">
    <source>
        <dbReference type="EMBL" id="AZS51165.1"/>
    </source>
</evidence>
<dbReference type="InterPro" id="IPR029032">
    <property type="entry name" value="AhpD-like"/>
</dbReference>
<keyword evidence="3" id="KW-1185">Reference proteome</keyword>
<gene>
    <name evidence="2" type="ORF">DM558_10475</name>
</gene>
<dbReference type="Pfam" id="PF02627">
    <property type="entry name" value="CMD"/>
    <property type="match status" value="2"/>
</dbReference>
<dbReference type="Proteomes" id="UP000273143">
    <property type="component" value="Chromosome"/>
</dbReference>
<evidence type="ECO:0000259" key="1">
    <source>
        <dbReference type="Pfam" id="PF02627"/>
    </source>
</evidence>
<dbReference type="EMBL" id="CP029822">
    <property type="protein sequence ID" value="AZS51165.1"/>
    <property type="molecule type" value="Genomic_DNA"/>
</dbReference>
<reference evidence="3" key="1">
    <citation type="submission" date="2018-06" db="EMBL/GenBank/DDBJ databases">
        <title>Complete genome of Pseudomonas insecticola strain QZS01.</title>
        <authorList>
            <person name="Wang J."/>
            <person name="Su Q."/>
        </authorList>
    </citation>
    <scope>NUCLEOTIDE SEQUENCE [LARGE SCALE GENOMIC DNA]</scope>
    <source>
        <strain evidence="3">QZS01</strain>
    </source>
</reference>
<accession>A0A3S9XFG0</accession>
<dbReference type="PANTHER" id="PTHR33570">
    <property type="entry name" value="4-CARBOXYMUCONOLACTONE DECARBOXYLASE FAMILY PROTEIN"/>
    <property type="match status" value="1"/>
</dbReference>
<organism evidence="2 3">
    <name type="scientific">Entomomonas moraniae</name>
    <dbReference type="NCBI Taxonomy" id="2213226"/>
    <lineage>
        <taxon>Bacteria</taxon>
        <taxon>Pseudomonadati</taxon>
        <taxon>Pseudomonadota</taxon>
        <taxon>Gammaproteobacteria</taxon>
        <taxon>Pseudomonadales</taxon>
        <taxon>Pseudomonadaceae</taxon>
        <taxon>Entomomonas</taxon>
    </lineage>
</organism>
<dbReference type="RefSeq" id="WP_127163942.1">
    <property type="nucleotide sequence ID" value="NZ_CP029822.1"/>
</dbReference>
<protein>
    <submittedName>
        <fullName evidence="2">Carboxymuconolactone decarboxylase family protein</fullName>
    </submittedName>
</protein>
<evidence type="ECO:0000313" key="3">
    <source>
        <dbReference type="Proteomes" id="UP000273143"/>
    </source>
</evidence>
<proteinExistence type="predicted"/>
<dbReference type="InterPro" id="IPR003779">
    <property type="entry name" value="CMD-like"/>
</dbReference>
<dbReference type="SUPFAM" id="SSF69118">
    <property type="entry name" value="AhpD-like"/>
    <property type="match status" value="1"/>
</dbReference>